<proteinExistence type="predicted"/>
<comment type="caution">
    <text evidence="2">The sequence shown here is derived from an EMBL/GenBank/DDBJ whole genome shotgun (WGS) entry which is preliminary data.</text>
</comment>
<evidence type="ECO:0000259" key="1">
    <source>
        <dbReference type="Pfam" id="PF07435"/>
    </source>
</evidence>
<dbReference type="Gene3D" id="3.30.310.160">
    <property type="entry name" value="YycH protein, domain 2"/>
    <property type="match status" value="1"/>
</dbReference>
<keyword evidence="3" id="KW-1185">Reference proteome</keyword>
<reference evidence="3" key="1">
    <citation type="journal article" date="2019" name="Int. J. Syst. Evol. Microbiol.">
        <title>The Global Catalogue of Microorganisms (GCM) 10K type strain sequencing project: providing services to taxonomists for standard genome sequencing and annotation.</title>
        <authorList>
            <consortium name="The Broad Institute Genomics Platform"/>
            <consortium name="The Broad Institute Genome Sequencing Center for Infectious Disease"/>
            <person name="Wu L."/>
            <person name="Ma J."/>
        </authorList>
    </citation>
    <scope>NUCLEOTIDE SEQUENCE [LARGE SCALE GENOMIC DNA]</scope>
    <source>
        <strain evidence="3">CGMCC 4.7426</strain>
    </source>
</reference>
<dbReference type="Pfam" id="PF07435">
    <property type="entry name" value="YycH"/>
    <property type="match status" value="1"/>
</dbReference>
<feature type="domain" description="Regulatory protein YycH" evidence="1">
    <location>
        <begin position="4"/>
        <end position="436"/>
    </location>
</feature>
<dbReference type="EMBL" id="JBHSFU010000004">
    <property type="protein sequence ID" value="MFC4558454.1"/>
    <property type="molecule type" value="Genomic_DNA"/>
</dbReference>
<dbReference type="InterPro" id="IPR009996">
    <property type="entry name" value="YycH"/>
</dbReference>
<dbReference type="RefSeq" id="WP_390295188.1">
    <property type="nucleotide sequence ID" value="NZ_JBHSFU010000004.1"/>
</dbReference>
<gene>
    <name evidence="2" type="ORF">ACFO3D_09545</name>
</gene>
<organism evidence="2 3">
    <name type="scientific">Virgibacillus kekensis</name>
    <dbReference type="NCBI Taxonomy" id="202261"/>
    <lineage>
        <taxon>Bacteria</taxon>
        <taxon>Bacillati</taxon>
        <taxon>Bacillota</taxon>
        <taxon>Bacilli</taxon>
        <taxon>Bacillales</taxon>
        <taxon>Bacillaceae</taxon>
        <taxon>Virgibacillus</taxon>
    </lineage>
</organism>
<evidence type="ECO:0000313" key="2">
    <source>
        <dbReference type="EMBL" id="MFC4558454.1"/>
    </source>
</evidence>
<dbReference type="CDD" id="cd15787">
    <property type="entry name" value="YycH_N"/>
    <property type="match status" value="1"/>
</dbReference>
<sequence length="444" mass="51856">MKWETVKSFILTALVGLSLLLTFGLWNYQPRVENVNSSDYEEQVDLGGLTETKQSVIEPSNYIFHSNGTPYGFTNPLDERSLYQNMQNWVLYGLRFEEGNNPPVSDYQVEIVFPEALSMELADSLFTFSEEVNTPTWRFKRIYITFNRNNSTLNVIFLSEDSNQKARATVNNSNKFDILWEYVTTFEGLSEYMRVDFIDEQPVYIPRHEMEITDLNMTIRSIAAIQLVDFLFPNPEIVSRNEVDSNEVYYTDDQRGMRVFQQWPSIVYEYPSQSEQSNLPVTEQQLIDWSLKNINEHKGWTDEYNLQDINTVNHTIRYQMYHDGYPVYSGANPSLSIIEQQWQALERTQELTQYSRPLFSKNNKVDPDKITLQSGSEVVSYLQKSQQYNVENISDIRIGYHLSLWEESPHVTQIYTMEPAWYIKNNGDWEKVSFSDPPILKGAG</sequence>
<evidence type="ECO:0000313" key="3">
    <source>
        <dbReference type="Proteomes" id="UP001595989"/>
    </source>
</evidence>
<dbReference type="InterPro" id="IPR042274">
    <property type="entry name" value="YycH/YycI_2"/>
</dbReference>
<name>A0ABV9DKX9_9BACI</name>
<accession>A0ABV9DKX9</accession>
<protein>
    <submittedName>
        <fullName evidence="2">YycH family regulatory protein</fullName>
    </submittedName>
</protein>
<dbReference type="Proteomes" id="UP001595989">
    <property type="component" value="Unassembled WGS sequence"/>
</dbReference>